<dbReference type="EMBL" id="VXBH01007978">
    <property type="protein sequence ID" value="NXN59557.1"/>
    <property type="molecule type" value="Genomic_DNA"/>
</dbReference>
<evidence type="ECO:0000313" key="3">
    <source>
        <dbReference type="Proteomes" id="UP000525416"/>
    </source>
</evidence>
<evidence type="ECO:0000313" key="2">
    <source>
        <dbReference type="EMBL" id="NXN59557.1"/>
    </source>
</evidence>
<dbReference type="InterPro" id="IPR026295">
    <property type="entry name" value="CCD81"/>
</dbReference>
<proteinExistence type="predicted"/>
<accession>A0A7L1K9G3</accession>
<dbReference type="PANTHER" id="PTHR14362:SF2">
    <property type="entry name" value="COILED-COIL DOMAIN-CONTAINING PROTEIN 81"/>
    <property type="match status" value="1"/>
</dbReference>
<dbReference type="GO" id="GO:0005815">
    <property type="term" value="C:microtubule organizing center"/>
    <property type="evidence" value="ECO:0007669"/>
    <property type="project" value="TreeGrafter"/>
</dbReference>
<sequence length="130" mass="14167">PGNKEVEPLGYAKVATAASVSRLKAEACIQGTASLLSHCLGKGENIALVLRDVGVLFIEDRRVKMKYFCTFLERMSGMKNLEIAGFKVPQLLDMVVSQVVPLASLTFSGRVIIFPEFALEFVPKPPPKVS</sequence>
<dbReference type="Proteomes" id="UP000525416">
    <property type="component" value="Unassembled WGS sequence"/>
</dbReference>
<reference evidence="2 3" key="1">
    <citation type="submission" date="2019-09" db="EMBL/GenBank/DDBJ databases">
        <title>Bird 10,000 Genomes (B10K) Project - Family phase.</title>
        <authorList>
            <person name="Zhang G."/>
        </authorList>
    </citation>
    <scope>NUCLEOTIDE SEQUENCE [LARGE SCALE GENOMIC DNA]</scope>
    <source>
        <strain evidence="2">B10K-DU-002-16</strain>
        <tissue evidence="2">Muscle</tissue>
    </source>
</reference>
<dbReference type="Pfam" id="PF18289">
    <property type="entry name" value="HU-CCDC81_euk_2"/>
    <property type="match status" value="1"/>
</dbReference>
<comment type="caution">
    <text evidence="2">The sequence shown here is derived from an EMBL/GenBank/DDBJ whole genome shotgun (WGS) entry which is preliminary data.</text>
</comment>
<dbReference type="AlphaFoldDB" id="A0A7L1K9G3"/>
<dbReference type="OrthoDB" id="125906at2759"/>
<dbReference type="InterPro" id="IPR040673">
    <property type="entry name" value="CCDC81_HU_dom_2"/>
</dbReference>
<feature type="domain" description="CCDC81 HU" evidence="1">
    <location>
        <begin position="5"/>
        <end position="78"/>
    </location>
</feature>
<organism evidence="2 3">
    <name type="scientific">Rynchops niger</name>
    <name type="common">Black skimmer</name>
    <dbReference type="NCBI Taxonomy" id="227184"/>
    <lineage>
        <taxon>Eukaryota</taxon>
        <taxon>Metazoa</taxon>
        <taxon>Chordata</taxon>
        <taxon>Craniata</taxon>
        <taxon>Vertebrata</taxon>
        <taxon>Euteleostomi</taxon>
        <taxon>Archelosauria</taxon>
        <taxon>Archosauria</taxon>
        <taxon>Dinosauria</taxon>
        <taxon>Saurischia</taxon>
        <taxon>Theropoda</taxon>
        <taxon>Coelurosauria</taxon>
        <taxon>Aves</taxon>
        <taxon>Neognathae</taxon>
        <taxon>Neoaves</taxon>
        <taxon>Charadriiformes</taxon>
        <taxon>Laridae</taxon>
        <taxon>Rynchops</taxon>
    </lineage>
</organism>
<feature type="non-terminal residue" evidence="2">
    <location>
        <position position="130"/>
    </location>
</feature>
<protein>
    <submittedName>
        <fullName evidence="2">CCD81 protein</fullName>
    </submittedName>
</protein>
<evidence type="ECO:0000259" key="1">
    <source>
        <dbReference type="Pfam" id="PF18289"/>
    </source>
</evidence>
<dbReference type="PANTHER" id="PTHR14362">
    <property type="entry name" value="COILED-COIL DOMAIN-CONTAINING PROTEIN 81"/>
    <property type="match status" value="1"/>
</dbReference>
<gene>
    <name evidence="2" type="primary">Ccdc81_2</name>
    <name evidence="2" type="ORF">RYNNIG_R00016</name>
</gene>
<feature type="non-terminal residue" evidence="2">
    <location>
        <position position="1"/>
    </location>
</feature>
<name>A0A7L1K9G3_RYNNI</name>
<keyword evidence="3" id="KW-1185">Reference proteome</keyword>